<dbReference type="PANTHER" id="PTHR47843">
    <property type="entry name" value="BTB DOMAIN-CONTAINING PROTEIN-RELATED"/>
    <property type="match status" value="1"/>
</dbReference>
<sequence>MASAISLGGTGDANNSTSLYSSPIFKLIVGPDREVFTAHRAVLEKSYFFASCAQFKEGETLEILLPEDKPEHMERIVAWLYTSQLEYHRPRVTSDDSRPALIDLVSLYIVADKYFVSGLQMKIKEMFEKHFNLQGIDTAFAHHSFFSLLRAAGLSDPDLCPLTNLLLEKLATDLRRHGWNQYINEVDSGLAEELVEDPNLMVKLVQRLADSNAYVDHALRSRKKLKREHSNLGMGAYDDKYAAHSIVTID</sequence>
<organism evidence="2 3">
    <name type="scientific">Cladophialophora chaetospira</name>
    <dbReference type="NCBI Taxonomy" id="386627"/>
    <lineage>
        <taxon>Eukaryota</taxon>
        <taxon>Fungi</taxon>
        <taxon>Dikarya</taxon>
        <taxon>Ascomycota</taxon>
        <taxon>Pezizomycotina</taxon>
        <taxon>Eurotiomycetes</taxon>
        <taxon>Chaetothyriomycetidae</taxon>
        <taxon>Chaetothyriales</taxon>
        <taxon>Herpotrichiellaceae</taxon>
        <taxon>Cladophialophora</taxon>
    </lineage>
</organism>
<feature type="domain" description="BTB" evidence="1">
    <location>
        <begin position="27"/>
        <end position="89"/>
    </location>
</feature>
<dbReference type="Gene3D" id="3.30.710.10">
    <property type="entry name" value="Potassium Channel Kv1.1, Chain A"/>
    <property type="match status" value="1"/>
</dbReference>
<dbReference type="AlphaFoldDB" id="A0AA38XE83"/>
<dbReference type="Proteomes" id="UP001172673">
    <property type="component" value="Unassembled WGS sequence"/>
</dbReference>
<dbReference type="SUPFAM" id="SSF54695">
    <property type="entry name" value="POZ domain"/>
    <property type="match status" value="1"/>
</dbReference>
<dbReference type="InterPro" id="IPR011333">
    <property type="entry name" value="SKP1/BTB/POZ_sf"/>
</dbReference>
<proteinExistence type="predicted"/>
<comment type="caution">
    <text evidence="2">The sequence shown here is derived from an EMBL/GenBank/DDBJ whole genome shotgun (WGS) entry which is preliminary data.</text>
</comment>
<reference evidence="2" key="1">
    <citation type="submission" date="2022-10" db="EMBL/GenBank/DDBJ databases">
        <title>Culturing micro-colonial fungi from biological soil crusts in the Mojave desert and describing Neophaeococcomyces mojavensis, and introducing the new genera and species Taxawa tesnikishii.</title>
        <authorList>
            <person name="Kurbessoian T."/>
            <person name="Stajich J.E."/>
        </authorList>
    </citation>
    <scope>NUCLEOTIDE SEQUENCE</scope>
    <source>
        <strain evidence="2">TK_41</strain>
    </source>
</reference>
<accession>A0AA38XE83</accession>
<evidence type="ECO:0000259" key="1">
    <source>
        <dbReference type="PROSITE" id="PS50097"/>
    </source>
</evidence>
<protein>
    <recommendedName>
        <fullName evidence="1">BTB domain-containing protein</fullName>
    </recommendedName>
</protein>
<evidence type="ECO:0000313" key="2">
    <source>
        <dbReference type="EMBL" id="KAJ9611775.1"/>
    </source>
</evidence>
<dbReference type="PROSITE" id="PS50097">
    <property type="entry name" value="BTB"/>
    <property type="match status" value="1"/>
</dbReference>
<dbReference type="EMBL" id="JAPDRK010000006">
    <property type="protein sequence ID" value="KAJ9611775.1"/>
    <property type="molecule type" value="Genomic_DNA"/>
</dbReference>
<name>A0AA38XE83_9EURO</name>
<keyword evidence="3" id="KW-1185">Reference proteome</keyword>
<dbReference type="CDD" id="cd18186">
    <property type="entry name" value="BTB_POZ_ZBTB_KLHL-like"/>
    <property type="match status" value="1"/>
</dbReference>
<gene>
    <name evidence="2" type="ORF">H2200_004959</name>
</gene>
<dbReference type="InterPro" id="IPR000210">
    <property type="entry name" value="BTB/POZ_dom"/>
</dbReference>
<evidence type="ECO:0000313" key="3">
    <source>
        <dbReference type="Proteomes" id="UP001172673"/>
    </source>
</evidence>